<feature type="compositionally biased region" description="Basic and acidic residues" evidence="1">
    <location>
        <begin position="120"/>
        <end position="136"/>
    </location>
</feature>
<dbReference type="HOGENOM" id="CLU_131063_0_0_1"/>
<evidence type="ECO:0000313" key="2">
    <source>
        <dbReference type="EMBL" id="KIK53554.1"/>
    </source>
</evidence>
<sequence length="136" mass="14933">MQQPAFHHQYPIPFASPHTQAQLLQTDQTQLYGAQTSGIPGYAPQYAVPYTVPLGVTTSFSPMPYYPHMSRPSQMGLSDPSSAIHTNSGQITPAANATMQGDQTDFSATTDDSLDWPNGDQHRELQKGDPHEKTFK</sequence>
<accession>A0A0D0BVB5</accession>
<evidence type="ECO:0000256" key="1">
    <source>
        <dbReference type="SAM" id="MobiDB-lite"/>
    </source>
</evidence>
<evidence type="ECO:0000313" key="3">
    <source>
        <dbReference type="Proteomes" id="UP000053593"/>
    </source>
</evidence>
<dbReference type="AlphaFoldDB" id="A0A0D0BVB5"/>
<protein>
    <submittedName>
        <fullName evidence="2">Uncharacterized protein</fullName>
    </submittedName>
</protein>
<keyword evidence="3" id="KW-1185">Reference proteome</keyword>
<dbReference type="EMBL" id="KN834827">
    <property type="protein sequence ID" value="KIK53554.1"/>
    <property type="molecule type" value="Genomic_DNA"/>
</dbReference>
<name>A0A0D0BVB5_9AGAR</name>
<dbReference type="Proteomes" id="UP000053593">
    <property type="component" value="Unassembled WGS sequence"/>
</dbReference>
<feature type="compositionally biased region" description="Polar residues" evidence="1">
    <location>
        <begin position="71"/>
        <end position="111"/>
    </location>
</feature>
<proteinExistence type="predicted"/>
<gene>
    <name evidence="2" type="ORF">GYMLUDRAFT_250261</name>
</gene>
<feature type="region of interest" description="Disordered" evidence="1">
    <location>
        <begin position="71"/>
        <end position="136"/>
    </location>
</feature>
<organism evidence="2 3">
    <name type="scientific">Collybiopsis luxurians FD-317 M1</name>
    <dbReference type="NCBI Taxonomy" id="944289"/>
    <lineage>
        <taxon>Eukaryota</taxon>
        <taxon>Fungi</taxon>
        <taxon>Dikarya</taxon>
        <taxon>Basidiomycota</taxon>
        <taxon>Agaricomycotina</taxon>
        <taxon>Agaricomycetes</taxon>
        <taxon>Agaricomycetidae</taxon>
        <taxon>Agaricales</taxon>
        <taxon>Marasmiineae</taxon>
        <taxon>Omphalotaceae</taxon>
        <taxon>Collybiopsis</taxon>
        <taxon>Collybiopsis luxurians</taxon>
    </lineage>
</organism>
<reference evidence="2 3" key="1">
    <citation type="submission" date="2014-04" db="EMBL/GenBank/DDBJ databases">
        <title>Evolutionary Origins and Diversification of the Mycorrhizal Mutualists.</title>
        <authorList>
            <consortium name="DOE Joint Genome Institute"/>
            <consortium name="Mycorrhizal Genomics Consortium"/>
            <person name="Kohler A."/>
            <person name="Kuo A."/>
            <person name="Nagy L.G."/>
            <person name="Floudas D."/>
            <person name="Copeland A."/>
            <person name="Barry K.W."/>
            <person name="Cichocki N."/>
            <person name="Veneault-Fourrey C."/>
            <person name="LaButti K."/>
            <person name="Lindquist E.A."/>
            <person name="Lipzen A."/>
            <person name="Lundell T."/>
            <person name="Morin E."/>
            <person name="Murat C."/>
            <person name="Riley R."/>
            <person name="Ohm R."/>
            <person name="Sun H."/>
            <person name="Tunlid A."/>
            <person name="Henrissat B."/>
            <person name="Grigoriev I.V."/>
            <person name="Hibbett D.S."/>
            <person name="Martin F."/>
        </authorList>
    </citation>
    <scope>NUCLEOTIDE SEQUENCE [LARGE SCALE GENOMIC DNA]</scope>
    <source>
        <strain evidence="2 3">FD-317 M1</strain>
    </source>
</reference>